<reference evidence="7 8" key="1">
    <citation type="journal article" date="2015" name="Nat. Commun.">
        <title>Lucilia cuprina genome unlocks parasitic fly biology to underpin future interventions.</title>
        <authorList>
            <person name="Anstead C.A."/>
            <person name="Korhonen P.K."/>
            <person name="Young N.D."/>
            <person name="Hall R.S."/>
            <person name="Jex A.R."/>
            <person name="Murali S.C."/>
            <person name="Hughes D.S."/>
            <person name="Lee S.F."/>
            <person name="Perry T."/>
            <person name="Stroehlein A.J."/>
            <person name="Ansell B.R."/>
            <person name="Breugelmans B."/>
            <person name="Hofmann A."/>
            <person name="Qu J."/>
            <person name="Dugan S."/>
            <person name="Lee S.L."/>
            <person name="Chao H."/>
            <person name="Dinh H."/>
            <person name="Han Y."/>
            <person name="Doddapaneni H.V."/>
            <person name="Worley K.C."/>
            <person name="Muzny D.M."/>
            <person name="Ioannidis P."/>
            <person name="Waterhouse R.M."/>
            <person name="Zdobnov E.M."/>
            <person name="James P.J."/>
            <person name="Bagnall N.H."/>
            <person name="Kotze A.C."/>
            <person name="Gibbs R.A."/>
            <person name="Richards S."/>
            <person name="Batterham P."/>
            <person name="Gasser R.B."/>
        </authorList>
    </citation>
    <scope>NUCLEOTIDE SEQUENCE [LARGE SCALE GENOMIC DNA]</scope>
    <source>
        <strain evidence="7 8">LS</strain>
        <tissue evidence="7">Full body</tissue>
    </source>
</reference>
<dbReference type="PANTHER" id="PTHR10026">
    <property type="entry name" value="CYCLIN"/>
    <property type="match status" value="1"/>
</dbReference>
<dbReference type="SMART" id="SM00385">
    <property type="entry name" value="CYCLIN"/>
    <property type="match status" value="1"/>
</dbReference>
<dbReference type="GO" id="GO:0016538">
    <property type="term" value="F:cyclin-dependent protein serine/threonine kinase regulator activity"/>
    <property type="evidence" value="ECO:0007669"/>
    <property type="project" value="InterPro"/>
</dbReference>
<dbReference type="OMA" id="HVESNKA"/>
<dbReference type="Pfam" id="PF00134">
    <property type="entry name" value="Cyclin_N"/>
    <property type="match status" value="1"/>
</dbReference>
<gene>
    <name evidence="7" type="ORF">FF38_08330</name>
</gene>
<evidence type="ECO:0000313" key="7">
    <source>
        <dbReference type="EMBL" id="KNC25973.1"/>
    </source>
</evidence>
<dbReference type="FunFam" id="1.10.472.10:FF:000042">
    <property type="entry name" value="FAM58A isoform 1"/>
    <property type="match status" value="1"/>
</dbReference>
<evidence type="ECO:0000256" key="1">
    <source>
        <dbReference type="ARBA" id="ARBA00010390"/>
    </source>
</evidence>
<dbReference type="InterPro" id="IPR048053">
    <property type="entry name" value="Cyclin-Q_second_cyclin_box"/>
</dbReference>
<dbReference type="CDD" id="cd20534">
    <property type="entry name" value="CYCLIN_CCNM_CCNQ_rpt1"/>
    <property type="match status" value="1"/>
</dbReference>
<organism evidence="7 8">
    <name type="scientific">Lucilia cuprina</name>
    <name type="common">Green bottle fly</name>
    <name type="synonym">Australian sheep blowfly</name>
    <dbReference type="NCBI Taxonomy" id="7375"/>
    <lineage>
        <taxon>Eukaryota</taxon>
        <taxon>Metazoa</taxon>
        <taxon>Ecdysozoa</taxon>
        <taxon>Arthropoda</taxon>
        <taxon>Hexapoda</taxon>
        <taxon>Insecta</taxon>
        <taxon>Pterygota</taxon>
        <taxon>Neoptera</taxon>
        <taxon>Endopterygota</taxon>
        <taxon>Diptera</taxon>
        <taxon>Brachycera</taxon>
        <taxon>Muscomorpha</taxon>
        <taxon>Oestroidea</taxon>
        <taxon>Calliphoridae</taxon>
        <taxon>Luciliinae</taxon>
        <taxon>Lucilia</taxon>
    </lineage>
</organism>
<dbReference type="GO" id="GO:0006357">
    <property type="term" value="P:regulation of transcription by RNA polymerase II"/>
    <property type="evidence" value="ECO:0007669"/>
    <property type="project" value="InterPro"/>
</dbReference>
<dbReference type="Proteomes" id="UP000037069">
    <property type="component" value="Unassembled WGS sequence"/>
</dbReference>
<evidence type="ECO:0000313" key="8">
    <source>
        <dbReference type="Proteomes" id="UP000037069"/>
    </source>
</evidence>
<dbReference type="PIRSF" id="PIRSF028758">
    <property type="entry name" value="Cyclin, C/H/G types"/>
    <property type="match status" value="1"/>
</dbReference>
<evidence type="ECO:0000259" key="6">
    <source>
        <dbReference type="SMART" id="SM00385"/>
    </source>
</evidence>
<sequence>RYNYYINMKNIVDVLSLQNRAQESKLQKVKPTDYRKIDKPGVVARFLFECAIKLQIKPLTSASAAIIYHRFFREVDTTDYDEYLIAASSLYLAGKIKDDPVKIRDVINVAHSTLNRGASPLELGDEYWSMRDAIVQAELLIARTLKFDLNIEHPHKFLLYYMKTLQDWLGSNVWSSVPIAKTAASFLQDFHHSDKILNHKPTHIAICCLSLALQTYGVQVPLTDESDDASMWYTPFVSDISKDKHWEIIEDIIEVYKQETEINTI</sequence>
<feature type="domain" description="Cyclin-like" evidence="6">
    <location>
        <begin position="45"/>
        <end position="143"/>
    </location>
</feature>
<dbReference type="InterPro" id="IPR048055">
    <property type="entry name" value="Cyclin-Q_first_cyclin_box"/>
</dbReference>
<dbReference type="InterPro" id="IPR013763">
    <property type="entry name" value="Cyclin-like_dom"/>
</dbReference>
<feature type="non-terminal residue" evidence="7">
    <location>
        <position position="1"/>
    </location>
</feature>
<comment type="similarity">
    <text evidence="1">Belongs to the cyclin family. Cyclin-like FAM58 subfamily.</text>
</comment>
<proteinExistence type="inferred from homology"/>
<evidence type="ECO:0000256" key="5">
    <source>
        <dbReference type="RuleBase" id="RU000383"/>
    </source>
</evidence>
<evidence type="ECO:0000256" key="4">
    <source>
        <dbReference type="ARBA" id="ARBA00032419"/>
    </source>
</evidence>
<dbReference type="AlphaFoldDB" id="A0A0L0C0X5"/>
<dbReference type="CDD" id="cd20535">
    <property type="entry name" value="CYCLIN_CCNM_CCNQ_rpt2"/>
    <property type="match status" value="1"/>
</dbReference>
<evidence type="ECO:0000256" key="2">
    <source>
        <dbReference type="ARBA" id="ARBA00019501"/>
    </source>
</evidence>
<dbReference type="InterPro" id="IPR006671">
    <property type="entry name" value="Cyclin_N"/>
</dbReference>
<dbReference type="STRING" id="7375.A0A0L0C0X5"/>
<dbReference type="OrthoDB" id="79090at2759"/>
<dbReference type="SUPFAM" id="SSF47954">
    <property type="entry name" value="Cyclin-like"/>
    <property type="match status" value="2"/>
</dbReference>
<dbReference type="Gene3D" id="1.10.472.10">
    <property type="entry name" value="Cyclin-like"/>
    <property type="match status" value="2"/>
</dbReference>
<dbReference type="InterPro" id="IPR043198">
    <property type="entry name" value="Cyclin/Ssn8"/>
</dbReference>
<dbReference type="InterPro" id="IPR036915">
    <property type="entry name" value="Cyclin-like_sf"/>
</dbReference>
<evidence type="ECO:0000256" key="3">
    <source>
        <dbReference type="ARBA" id="ARBA00023127"/>
    </source>
</evidence>
<keyword evidence="8" id="KW-1185">Reference proteome</keyword>
<keyword evidence="3 5" id="KW-0195">Cyclin</keyword>
<comment type="caution">
    <text evidence="7">The sequence shown here is derived from an EMBL/GenBank/DDBJ whole genome shotgun (WGS) entry which is preliminary data.</text>
</comment>
<name>A0A0L0C0X5_LUCCU</name>
<accession>A0A0L0C0X5</accession>
<dbReference type="FunFam" id="1.10.472.10:FF:000122">
    <property type="entry name" value="Cyclin-related protein FAM58A"/>
    <property type="match status" value="1"/>
</dbReference>
<dbReference type="EMBL" id="JRES01001049">
    <property type="protein sequence ID" value="KNC25973.1"/>
    <property type="molecule type" value="Genomic_DNA"/>
</dbReference>
<protein>
    <recommendedName>
        <fullName evidence="2">Cyclin-Q</fullName>
    </recommendedName>
    <alternativeName>
        <fullName evidence="4">Cyclin-related protein FAM58A</fullName>
    </alternativeName>
</protein>